<dbReference type="RefSeq" id="WP_073221539.1">
    <property type="nucleotide sequence ID" value="NZ_FNNS01000031.1"/>
</dbReference>
<keyword evidence="1" id="KW-0732">Signal</keyword>
<organism evidence="3 4">
    <name type="scientific">Aequorivita viscosa</name>
    <dbReference type="NCBI Taxonomy" id="797419"/>
    <lineage>
        <taxon>Bacteria</taxon>
        <taxon>Pseudomonadati</taxon>
        <taxon>Bacteroidota</taxon>
        <taxon>Flavobacteriia</taxon>
        <taxon>Flavobacteriales</taxon>
        <taxon>Flavobacteriaceae</taxon>
        <taxon>Aequorivita</taxon>
    </lineage>
</organism>
<feature type="domain" description="LTD" evidence="2">
    <location>
        <begin position="210"/>
        <end position="350"/>
    </location>
</feature>
<name>A0A1M6N9D0_9FLAO</name>
<gene>
    <name evidence="3" type="ORF">SAMN04487908_13221</name>
</gene>
<evidence type="ECO:0000313" key="4">
    <source>
        <dbReference type="Proteomes" id="UP000184172"/>
    </source>
</evidence>
<dbReference type="PANTHER" id="PTHR42834">
    <property type="entry name" value="ENDONUCLEASE/EXONUCLEASE/PHOSPHATASE FAMILY PROTEIN (AFU_ORTHOLOGUE AFUA_3G09210)"/>
    <property type="match status" value="1"/>
</dbReference>
<feature type="chain" id="PRO_5009919693" evidence="1">
    <location>
        <begin position="22"/>
        <end position="364"/>
    </location>
</feature>
<accession>A0A1M6N9D0</accession>
<dbReference type="AlphaFoldDB" id="A0A1M6N9D0"/>
<dbReference type="PANTHER" id="PTHR42834:SF1">
    <property type="entry name" value="ENDONUCLEASE_EXONUCLEASE_PHOSPHATASE FAMILY PROTEIN (AFU_ORTHOLOGUE AFUA_3G09210)"/>
    <property type="match status" value="1"/>
</dbReference>
<dbReference type="EMBL" id="FQYV01000032">
    <property type="protein sequence ID" value="SHJ92282.1"/>
    <property type="molecule type" value="Genomic_DNA"/>
</dbReference>
<evidence type="ECO:0000256" key="1">
    <source>
        <dbReference type="SAM" id="SignalP"/>
    </source>
</evidence>
<dbReference type="InterPro" id="IPR001322">
    <property type="entry name" value="Lamin_tail_dom"/>
</dbReference>
<reference evidence="4" key="1">
    <citation type="submission" date="2016-11" db="EMBL/GenBank/DDBJ databases">
        <authorList>
            <person name="Varghese N."/>
            <person name="Submissions S."/>
        </authorList>
    </citation>
    <scope>NUCLEOTIDE SEQUENCE [LARGE SCALE GENOMIC DNA]</scope>
    <source>
        <strain evidence="4">DSM 26349</strain>
    </source>
</reference>
<dbReference type="PROSITE" id="PS51841">
    <property type="entry name" value="LTD"/>
    <property type="match status" value="1"/>
</dbReference>
<sequence>MHIKSSLLLFAMLFIANSFYAQVGIGTTNPSPAAMLEVSSQSNGIGDYKGFMPPRVPNIAARNAIAPGVGDYGLMVYVADNGADESCLQLWVGDDWIDVKCYALNTPPVATDLELVGTTSPGETVTASFSYSDADGDLAGSHTYRWYLADDDSGTGQTTVQSGTSSTFALTAAHENKYIAFEVTPVALTGESPGVAVMSDYRGPIVDGPPPASDLFISEYVEGSGNNKAIEIANFTGGAISLDDYELAIYFNGASSTSTTISFTNGTTLNHGDVWVVKNPSAGSISTFDQTGALTFNGNDPVALREVTGSIIVDVVGEIGNISNFAEDETLRKKSATGPSIVYDSADYDRFPQDTFDGLGSHTY</sequence>
<evidence type="ECO:0000313" key="3">
    <source>
        <dbReference type="EMBL" id="SHJ92282.1"/>
    </source>
</evidence>
<proteinExistence type="predicted"/>
<dbReference type="Proteomes" id="UP000184172">
    <property type="component" value="Unassembled WGS sequence"/>
</dbReference>
<dbReference type="Pfam" id="PF00932">
    <property type="entry name" value="LTD"/>
    <property type="match status" value="1"/>
</dbReference>
<dbReference type="OrthoDB" id="1377352at2"/>
<dbReference type="STRING" id="797419.SAMN05216556_1313"/>
<protein>
    <submittedName>
        <fullName evidence="3">Lamin Tail Domain</fullName>
    </submittedName>
</protein>
<keyword evidence="4" id="KW-1185">Reference proteome</keyword>
<evidence type="ECO:0000259" key="2">
    <source>
        <dbReference type="PROSITE" id="PS51841"/>
    </source>
</evidence>
<feature type="signal peptide" evidence="1">
    <location>
        <begin position="1"/>
        <end position="21"/>
    </location>
</feature>
<dbReference type="Gene3D" id="2.60.40.2700">
    <property type="match status" value="1"/>
</dbReference>